<dbReference type="GO" id="GO:0030170">
    <property type="term" value="F:pyridoxal phosphate binding"/>
    <property type="evidence" value="ECO:0007669"/>
    <property type="project" value="InterPro"/>
</dbReference>
<comment type="pathway">
    <text evidence="2">Amino-acid biosynthesis; L-threonine biosynthesis; L-threonine from L-aspartate: step 5/5.</text>
</comment>
<evidence type="ECO:0000256" key="1">
    <source>
        <dbReference type="ARBA" id="ARBA00001933"/>
    </source>
</evidence>
<gene>
    <name evidence="15" type="ORF">SAMN05444371_2817</name>
</gene>
<evidence type="ECO:0000313" key="15">
    <source>
        <dbReference type="EMBL" id="SHK55223.1"/>
    </source>
</evidence>
<dbReference type="RefSeq" id="WP_072999135.1">
    <property type="nucleotide sequence ID" value="NZ_FRAM01000003.1"/>
</dbReference>
<evidence type="ECO:0000256" key="6">
    <source>
        <dbReference type="ARBA" id="ARBA00022605"/>
    </source>
</evidence>
<dbReference type="PROSITE" id="PS00165">
    <property type="entry name" value="DEHYDRATASE_SER_THR"/>
    <property type="match status" value="1"/>
</dbReference>
<dbReference type="STRING" id="216903.SAMN05444371_2817"/>
<dbReference type="InterPro" id="IPR004450">
    <property type="entry name" value="Thr_synthase-like"/>
</dbReference>
<evidence type="ECO:0000313" key="16">
    <source>
        <dbReference type="Proteomes" id="UP000184498"/>
    </source>
</evidence>
<dbReference type="PANTHER" id="PTHR42690">
    <property type="entry name" value="THREONINE SYNTHASE FAMILY MEMBER"/>
    <property type="match status" value="1"/>
</dbReference>
<dbReference type="InterPro" id="IPR000634">
    <property type="entry name" value="Ser/Thr_deHydtase_PyrdxlP-BS"/>
</dbReference>
<dbReference type="Pfam" id="PF24857">
    <property type="entry name" value="THR4_C"/>
    <property type="match status" value="1"/>
</dbReference>
<dbReference type="InterPro" id="IPR001926">
    <property type="entry name" value="TrpB-like_PALP"/>
</dbReference>
<feature type="modified residue" description="N6-(pyridoxal phosphate)lysine" evidence="12">
    <location>
        <position position="106"/>
    </location>
</feature>
<dbReference type="Gene3D" id="3.90.1380.10">
    <property type="entry name" value="Threonine synthase, N-terminal domain"/>
    <property type="match status" value="1"/>
</dbReference>
<dbReference type="GO" id="GO:0004795">
    <property type="term" value="F:threonine synthase activity"/>
    <property type="evidence" value="ECO:0007669"/>
    <property type="project" value="UniProtKB-UniRule"/>
</dbReference>
<protein>
    <recommendedName>
        <fullName evidence="5 11">Threonine synthase</fullName>
        <ecNumber evidence="4 11">4.2.3.1</ecNumber>
    </recommendedName>
</protein>
<accession>A0A1M6TE34</accession>
<dbReference type="SUPFAM" id="SSF53686">
    <property type="entry name" value="Tryptophan synthase beta subunit-like PLP-dependent enzymes"/>
    <property type="match status" value="1"/>
</dbReference>
<feature type="domain" description="Threonine synthase N-terminal" evidence="14">
    <location>
        <begin position="2"/>
        <end position="77"/>
    </location>
</feature>
<keyword evidence="8 12" id="KW-0663">Pyridoxal phosphate</keyword>
<evidence type="ECO:0000256" key="2">
    <source>
        <dbReference type="ARBA" id="ARBA00004979"/>
    </source>
</evidence>
<dbReference type="AlphaFoldDB" id="A0A1M6TE34"/>
<evidence type="ECO:0000259" key="13">
    <source>
        <dbReference type="Pfam" id="PF00291"/>
    </source>
</evidence>
<evidence type="ECO:0000256" key="8">
    <source>
        <dbReference type="ARBA" id="ARBA00022898"/>
    </source>
</evidence>
<keyword evidence="9" id="KW-0456">Lyase</keyword>
<reference evidence="16" key="1">
    <citation type="submission" date="2016-11" db="EMBL/GenBank/DDBJ databases">
        <authorList>
            <person name="Varghese N."/>
            <person name="Submissions S."/>
        </authorList>
    </citation>
    <scope>NUCLEOTIDE SEQUENCE [LARGE SCALE GENOMIC DNA]</scope>
    <source>
        <strain evidence="16">DSM 18016</strain>
    </source>
</reference>
<evidence type="ECO:0000256" key="7">
    <source>
        <dbReference type="ARBA" id="ARBA00022697"/>
    </source>
</evidence>
<dbReference type="Proteomes" id="UP000184498">
    <property type="component" value="Unassembled WGS sequence"/>
</dbReference>
<proteinExistence type="inferred from homology"/>
<evidence type="ECO:0000256" key="4">
    <source>
        <dbReference type="ARBA" id="ARBA00013028"/>
    </source>
</evidence>
<name>A0A1M6TE34_9FLAO</name>
<dbReference type="NCBIfam" id="TIGR00260">
    <property type="entry name" value="thrC"/>
    <property type="match status" value="1"/>
</dbReference>
<evidence type="ECO:0000256" key="10">
    <source>
        <dbReference type="ARBA" id="ARBA00049144"/>
    </source>
</evidence>
<dbReference type="GO" id="GO:0009088">
    <property type="term" value="P:threonine biosynthetic process"/>
    <property type="evidence" value="ECO:0007669"/>
    <property type="project" value="UniProtKB-UniRule"/>
</dbReference>
<comment type="similarity">
    <text evidence="3">Belongs to the threonine synthase family.</text>
</comment>
<evidence type="ECO:0000259" key="14">
    <source>
        <dbReference type="Pfam" id="PF14821"/>
    </source>
</evidence>
<dbReference type="UniPathway" id="UPA00050">
    <property type="reaction ID" value="UER00065"/>
</dbReference>
<keyword evidence="7" id="KW-0791">Threonine biosynthesis</keyword>
<dbReference type="EMBL" id="FRAM01000003">
    <property type="protein sequence ID" value="SHK55223.1"/>
    <property type="molecule type" value="Genomic_DNA"/>
</dbReference>
<dbReference type="PANTHER" id="PTHR42690:SF1">
    <property type="entry name" value="THREONINE SYNTHASE-LIKE 2"/>
    <property type="match status" value="1"/>
</dbReference>
<dbReference type="InterPro" id="IPR036052">
    <property type="entry name" value="TrpB-like_PALP_sf"/>
</dbReference>
<dbReference type="FunFam" id="3.40.50.1100:FF:000022">
    <property type="entry name" value="Threonine synthase"/>
    <property type="match status" value="1"/>
</dbReference>
<keyword evidence="6" id="KW-0028">Amino-acid biosynthesis</keyword>
<sequence>MKYISTRQRQETDIKTAILKGLADDGGLFMPEYIPKLDSDFFENLPNLTLQEIGFRVAKEFLGDSISDDNLKQIINEVLNFEIPAVKISENIYSLELFHGPTMAFKDVGARFMARMMSYFSEGKPMKVIAATSGDTGSAVASGFFDVPGIEVFILYPKGKVSPLQEKQLTTWGGNIKALEIDGTFDDCQALAKQILSDEELNQKFTLTSANSINIARLIPQSFYYFWAFAQLQKLGKPIVFSVPSGNFGNLTAGLFAKKMGLPVHQFIASTNENDVIPKFLVTGNYEAKPSKQTISNAMDVGNPSNFERMKSLFNDDVTEFRKEIESYSFSDKETEIAMQNVKKEYNYILDPHGAVAYLGLEALRSFGKLRTGLAQSDKVSGDFVGVLLETAHPAKFVEVVEEVLNEKIIIPEKLEAFNKKEKKTVEFPADFEVVKQFLMEEKR</sequence>
<comment type="cofactor">
    <cofactor evidence="1 12">
        <name>pyridoxal 5'-phosphate</name>
        <dbReference type="ChEBI" id="CHEBI:597326"/>
    </cofactor>
</comment>
<organism evidence="15 16">
    <name type="scientific">Epilithonimonas mollis</name>
    <dbReference type="NCBI Taxonomy" id="216903"/>
    <lineage>
        <taxon>Bacteria</taxon>
        <taxon>Pseudomonadati</taxon>
        <taxon>Bacteroidota</taxon>
        <taxon>Flavobacteriia</taxon>
        <taxon>Flavobacteriales</taxon>
        <taxon>Weeksellaceae</taxon>
        <taxon>Chryseobacterium group</taxon>
        <taxon>Epilithonimonas</taxon>
    </lineage>
</organism>
<evidence type="ECO:0000256" key="11">
    <source>
        <dbReference type="NCBIfam" id="TIGR00260"/>
    </source>
</evidence>
<dbReference type="InterPro" id="IPR037158">
    <property type="entry name" value="Thr_synth_N_sf"/>
</dbReference>
<dbReference type="InterPro" id="IPR051166">
    <property type="entry name" value="Threonine_Synthase"/>
</dbReference>
<dbReference type="Pfam" id="PF14821">
    <property type="entry name" value="Thr_synth_N"/>
    <property type="match status" value="1"/>
</dbReference>
<dbReference type="OrthoDB" id="9763107at2"/>
<dbReference type="EC" id="4.2.3.1" evidence="4 11"/>
<evidence type="ECO:0000256" key="12">
    <source>
        <dbReference type="PIRSR" id="PIRSR604450-51"/>
    </source>
</evidence>
<comment type="catalytic activity">
    <reaction evidence="10">
        <text>O-phospho-L-homoserine + H2O = L-threonine + phosphate</text>
        <dbReference type="Rhea" id="RHEA:10840"/>
        <dbReference type="ChEBI" id="CHEBI:15377"/>
        <dbReference type="ChEBI" id="CHEBI:43474"/>
        <dbReference type="ChEBI" id="CHEBI:57590"/>
        <dbReference type="ChEBI" id="CHEBI:57926"/>
        <dbReference type="EC" id="4.2.3.1"/>
    </reaction>
</comment>
<evidence type="ECO:0000256" key="5">
    <source>
        <dbReference type="ARBA" id="ARBA00018679"/>
    </source>
</evidence>
<evidence type="ECO:0000256" key="9">
    <source>
        <dbReference type="ARBA" id="ARBA00023239"/>
    </source>
</evidence>
<dbReference type="InterPro" id="IPR029144">
    <property type="entry name" value="Thr_synth_N"/>
</dbReference>
<evidence type="ECO:0000256" key="3">
    <source>
        <dbReference type="ARBA" id="ARBA00005517"/>
    </source>
</evidence>
<keyword evidence="16" id="KW-1185">Reference proteome</keyword>
<dbReference type="Gene3D" id="3.40.50.1100">
    <property type="match status" value="2"/>
</dbReference>
<dbReference type="Pfam" id="PF00291">
    <property type="entry name" value="PALP"/>
    <property type="match status" value="1"/>
</dbReference>
<feature type="domain" description="Tryptophan synthase beta chain-like PALP" evidence="13">
    <location>
        <begin position="93"/>
        <end position="372"/>
    </location>
</feature>